<sequence length="258" mass="29581">MKFHRLRPDTWNAYAKAHENFNGLWIFQHVPKTAGSSITVALSSHAAPYTNISPNRTTPTSIRKQYRELSATTPLERDGKPMRSVSGHLWKADVDALLGRDPDARLFTFVRDPVQRVISDYRYSRTPAHAQWQEQIKAYPNLDSYIEDSPAVRNKTVFFLTGERDGDAAEVVPWIMARFDYIGLLEDMEMSHTILNRLLRMGEAQVEHRRSTEALPQNAETPTPAQLARIRKMNGLDLALFRRVKVAHVKLREANIFL</sequence>
<dbReference type="Proteomes" id="UP001597302">
    <property type="component" value="Unassembled WGS sequence"/>
</dbReference>
<dbReference type="SUPFAM" id="SSF52540">
    <property type="entry name" value="P-loop containing nucleoside triphosphate hydrolases"/>
    <property type="match status" value="1"/>
</dbReference>
<dbReference type="RefSeq" id="WP_131578122.1">
    <property type="nucleotide sequence ID" value="NZ_CBCSAJ010000108.1"/>
</dbReference>
<evidence type="ECO:0000313" key="1">
    <source>
        <dbReference type="EMBL" id="MFD1483493.1"/>
    </source>
</evidence>
<dbReference type="Pfam" id="PF03567">
    <property type="entry name" value="Sulfotransfer_2"/>
    <property type="match status" value="1"/>
</dbReference>
<accession>A0ABW4E305</accession>
<dbReference type="InterPro" id="IPR027417">
    <property type="entry name" value="P-loop_NTPase"/>
</dbReference>
<organism evidence="1 2">
    <name type="scientific">Paracoccus nototheniae</name>
    <dbReference type="NCBI Taxonomy" id="2489002"/>
    <lineage>
        <taxon>Bacteria</taxon>
        <taxon>Pseudomonadati</taxon>
        <taxon>Pseudomonadota</taxon>
        <taxon>Alphaproteobacteria</taxon>
        <taxon>Rhodobacterales</taxon>
        <taxon>Paracoccaceae</taxon>
        <taxon>Paracoccus</taxon>
    </lineage>
</organism>
<comment type="caution">
    <text evidence="1">The sequence shown here is derived from an EMBL/GenBank/DDBJ whole genome shotgun (WGS) entry which is preliminary data.</text>
</comment>
<dbReference type="EMBL" id="JBHTOQ010000065">
    <property type="protein sequence ID" value="MFD1483493.1"/>
    <property type="molecule type" value="Genomic_DNA"/>
</dbReference>
<reference evidence="2" key="1">
    <citation type="journal article" date="2019" name="Int. J. Syst. Evol. Microbiol.">
        <title>The Global Catalogue of Microorganisms (GCM) 10K type strain sequencing project: providing services to taxonomists for standard genome sequencing and annotation.</title>
        <authorList>
            <consortium name="The Broad Institute Genomics Platform"/>
            <consortium name="The Broad Institute Genome Sequencing Center for Infectious Disease"/>
            <person name="Wu L."/>
            <person name="Ma J."/>
        </authorList>
    </citation>
    <scope>NUCLEOTIDE SEQUENCE [LARGE SCALE GENOMIC DNA]</scope>
    <source>
        <strain evidence="2">CCM 8875</strain>
    </source>
</reference>
<proteinExistence type="predicted"/>
<dbReference type="PANTHER" id="PTHR32301">
    <property type="entry name" value="COUNTIN RECEPTOR CNR3-RELATED"/>
    <property type="match status" value="1"/>
</dbReference>
<dbReference type="InterPro" id="IPR005331">
    <property type="entry name" value="Sulfotransferase"/>
</dbReference>
<dbReference type="InterPro" id="IPR053259">
    <property type="entry name" value="Golvesin-related_Golgi"/>
</dbReference>
<evidence type="ECO:0000313" key="2">
    <source>
        <dbReference type="Proteomes" id="UP001597302"/>
    </source>
</evidence>
<keyword evidence="2" id="KW-1185">Reference proteome</keyword>
<name>A0ABW4E305_9RHOB</name>
<protein>
    <submittedName>
        <fullName evidence="1">Sulfotransferase family 2 domain-containing protein</fullName>
    </submittedName>
</protein>
<gene>
    <name evidence="1" type="ORF">ACFQ5P_19560</name>
</gene>
<dbReference type="Gene3D" id="3.40.50.300">
    <property type="entry name" value="P-loop containing nucleotide triphosphate hydrolases"/>
    <property type="match status" value="1"/>
</dbReference>
<dbReference type="PANTHER" id="PTHR32301:SF6">
    <property type="entry name" value="GOLVESIN-RELATED"/>
    <property type="match status" value="1"/>
</dbReference>